<feature type="domain" description="Protein FecR C-terminal" evidence="4">
    <location>
        <begin position="254"/>
        <end position="317"/>
    </location>
</feature>
<keyword evidence="1" id="KW-0175">Coiled coil</keyword>
<gene>
    <name evidence="5" type="ORF">GGR21_002409</name>
</gene>
<dbReference type="GO" id="GO:0016989">
    <property type="term" value="F:sigma factor antagonist activity"/>
    <property type="evidence" value="ECO:0007669"/>
    <property type="project" value="TreeGrafter"/>
</dbReference>
<dbReference type="PANTHER" id="PTHR30273">
    <property type="entry name" value="PERIPLASMIC SIGNAL SENSOR AND SIGMA FACTOR ACTIVATOR FECR-RELATED"/>
    <property type="match status" value="1"/>
</dbReference>
<keyword evidence="2" id="KW-0472">Membrane</keyword>
<dbReference type="Proteomes" id="UP000555103">
    <property type="component" value="Unassembled WGS sequence"/>
</dbReference>
<name>A0A840CX96_9BACT</name>
<dbReference type="Pfam" id="PF16344">
    <property type="entry name" value="FecR_C"/>
    <property type="match status" value="1"/>
</dbReference>
<evidence type="ECO:0000256" key="2">
    <source>
        <dbReference type="SAM" id="Phobius"/>
    </source>
</evidence>
<dbReference type="PANTHER" id="PTHR30273:SF2">
    <property type="entry name" value="PROTEIN FECR"/>
    <property type="match status" value="1"/>
</dbReference>
<organism evidence="5 6">
    <name type="scientific">Dysgonomonas hofstadii</name>
    <dbReference type="NCBI Taxonomy" id="637886"/>
    <lineage>
        <taxon>Bacteria</taxon>
        <taxon>Pseudomonadati</taxon>
        <taxon>Bacteroidota</taxon>
        <taxon>Bacteroidia</taxon>
        <taxon>Bacteroidales</taxon>
        <taxon>Dysgonomonadaceae</taxon>
        <taxon>Dysgonomonas</taxon>
    </lineage>
</organism>
<evidence type="ECO:0000259" key="4">
    <source>
        <dbReference type="Pfam" id="PF16344"/>
    </source>
</evidence>
<reference evidence="5 6" key="1">
    <citation type="submission" date="2020-08" db="EMBL/GenBank/DDBJ databases">
        <title>Genomic Encyclopedia of Type Strains, Phase IV (KMG-IV): sequencing the most valuable type-strain genomes for metagenomic binning, comparative biology and taxonomic classification.</title>
        <authorList>
            <person name="Goeker M."/>
        </authorList>
    </citation>
    <scope>NUCLEOTIDE SEQUENCE [LARGE SCALE GENOMIC DNA]</scope>
    <source>
        <strain evidence="5 6">DSM 104969</strain>
    </source>
</reference>
<dbReference type="AlphaFoldDB" id="A0A840CX96"/>
<dbReference type="Gene3D" id="3.55.50.30">
    <property type="match status" value="1"/>
</dbReference>
<sequence length="336" mass="39626">MIDHELLLNYCLGKCTQEEQRNVEKALEASEELRNELHNLRLSLSIADDIKEMEAIDVEVAYQRTQKKIRKEKNRQFQRQCMRYAAFLSLPLLISTLVLFYLNFSEPEDVIQYAEVKTPMGTITRYELPDKSVVWLNGGTKLRHPVTFSKNERIVNLEGEAYFDVQADPKNPFYVNMPHGLSVYVYGTQFNINAYADESYIETVLEKGKINIITPDQRTIVLLPGEHLFYEKQDHKSIKNKVDVYEKVAWKDGKLIFRNASLEEIFKRLERHFNVEIEFNNRYNKEYKYRATFRNETLPQILDYLSKSAALKWKTQDSEQRPDDTFTKKKIIIDLN</sequence>
<comment type="caution">
    <text evidence="5">The sequence shown here is derived from an EMBL/GenBank/DDBJ whole genome shotgun (WGS) entry which is preliminary data.</text>
</comment>
<dbReference type="Gene3D" id="2.60.120.1440">
    <property type="match status" value="1"/>
</dbReference>
<keyword evidence="2" id="KW-0812">Transmembrane</keyword>
<dbReference type="InterPro" id="IPR006860">
    <property type="entry name" value="FecR"/>
</dbReference>
<proteinExistence type="predicted"/>
<evidence type="ECO:0000313" key="6">
    <source>
        <dbReference type="Proteomes" id="UP000555103"/>
    </source>
</evidence>
<keyword evidence="6" id="KW-1185">Reference proteome</keyword>
<dbReference type="InterPro" id="IPR032508">
    <property type="entry name" value="FecR_C"/>
</dbReference>
<evidence type="ECO:0000313" key="5">
    <source>
        <dbReference type="EMBL" id="MBB4036503.1"/>
    </source>
</evidence>
<evidence type="ECO:0000256" key="1">
    <source>
        <dbReference type="SAM" id="Coils"/>
    </source>
</evidence>
<feature type="transmembrane region" description="Helical" evidence="2">
    <location>
        <begin position="81"/>
        <end position="102"/>
    </location>
</feature>
<dbReference type="InterPro" id="IPR012373">
    <property type="entry name" value="Ferrdict_sens_TM"/>
</dbReference>
<dbReference type="PIRSF" id="PIRSF018266">
    <property type="entry name" value="FecR"/>
    <property type="match status" value="1"/>
</dbReference>
<feature type="coiled-coil region" evidence="1">
    <location>
        <begin position="16"/>
        <end position="43"/>
    </location>
</feature>
<dbReference type="EMBL" id="JACIEP010000008">
    <property type="protein sequence ID" value="MBB4036503.1"/>
    <property type="molecule type" value="Genomic_DNA"/>
</dbReference>
<accession>A0A840CX96</accession>
<evidence type="ECO:0000259" key="3">
    <source>
        <dbReference type="Pfam" id="PF04773"/>
    </source>
</evidence>
<dbReference type="Pfam" id="PF04773">
    <property type="entry name" value="FecR"/>
    <property type="match status" value="1"/>
</dbReference>
<feature type="domain" description="FecR protein" evidence="3">
    <location>
        <begin position="115"/>
        <end position="210"/>
    </location>
</feature>
<protein>
    <submittedName>
        <fullName evidence="5">Ferric-dicitrate binding protein FerR (Iron transport regulator)</fullName>
    </submittedName>
</protein>
<keyword evidence="2" id="KW-1133">Transmembrane helix</keyword>